<evidence type="ECO:0000313" key="1">
    <source>
        <dbReference type="Proteomes" id="UP000189705"/>
    </source>
</evidence>
<dbReference type="CTD" id="11213"/>
<dbReference type="GO" id="GO:0016301">
    <property type="term" value="F:kinase activity"/>
    <property type="evidence" value="ECO:0007669"/>
    <property type="project" value="UniProtKB-KW"/>
</dbReference>
<protein>
    <submittedName>
        <fullName evidence="2">Interleukin-1 receptor-associated kinase 3</fullName>
    </submittedName>
</protein>
<dbReference type="InParanoid" id="A0A1U8DCI0"/>
<dbReference type="GeneID" id="106722135"/>
<reference evidence="2" key="1">
    <citation type="submission" date="2025-08" db="UniProtKB">
        <authorList>
            <consortium name="RefSeq"/>
        </authorList>
    </citation>
    <scope>IDENTIFICATION</scope>
</reference>
<organism evidence="1 2">
    <name type="scientific">Alligator sinensis</name>
    <name type="common">Chinese alligator</name>
    <dbReference type="NCBI Taxonomy" id="38654"/>
    <lineage>
        <taxon>Eukaryota</taxon>
        <taxon>Metazoa</taxon>
        <taxon>Chordata</taxon>
        <taxon>Craniata</taxon>
        <taxon>Vertebrata</taxon>
        <taxon>Euteleostomi</taxon>
        <taxon>Archelosauria</taxon>
        <taxon>Archosauria</taxon>
        <taxon>Crocodylia</taxon>
        <taxon>Alligatoridae</taxon>
        <taxon>Alligatorinae</taxon>
        <taxon>Alligator</taxon>
    </lineage>
</organism>
<dbReference type="Proteomes" id="UP000189705">
    <property type="component" value="Unplaced"/>
</dbReference>
<keyword evidence="2" id="KW-0418">Kinase</keyword>
<dbReference type="KEGG" id="asn:106722135"/>
<accession>A0A1U8DCI0</accession>
<dbReference type="RefSeq" id="XP_014374865.1">
    <property type="nucleotide sequence ID" value="XM_014519379.1"/>
</dbReference>
<name>A0A1U8DCI0_ALLSI</name>
<proteinExistence type="predicted"/>
<keyword evidence="2" id="KW-0675">Receptor</keyword>
<keyword evidence="1" id="KW-1185">Reference proteome</keyword>
<dbReference type="AlphaFoldDB" id="A0A1U8DCI0"/>
<dbReference type="STRING" id="38654.A0A1U8DCI0"/>
<keyword evidence="2" id="KW-0808">Transferase</keyword>
<gene>
    <name evidence="2" type="primary">IRAK3</name>
</gene>
<evidence type="ECO:0000313" key="2">
    <source>
        <dbReference type="RefSeq" id="XP_014374865.1"/>
    </source>
</evidence>
<sequence length="136" mass="15609">MTDGHLQPNVSDFAMPHLKSYVICQSNTISTDSNIMKFWRYMPEEFLRQCRLSLTYLNGTASSVRLRPTIGEVLDTLENSLNALYFTDNQPESLRSFKPLSPSEFHHQNIPVEDDEHEDFMLCSLNNGEIAKKIPV</sequence>